<keyword evidence="2" id="KW-1185">Reference proteome</keyword>
<reference evidence="2" key="1">
    <citation type="journal article" date="2022" name="Mol. Ecol. Resour.">
        <title>The genomes of chicory, endive, great burdock and yacon provide insights into Asteraceae palaeo-polyploidization history and plant inulin production.</title>
        <authorList>
            <person name="Fan W."/>
            <person name="Wang S."/>
            <person name="Wang H."/>
            <person name="Wang A."/>
            <person name="Jiang F."/>
            <person name="Liu H."/>
            <person name="Zhao H."/>
            <person name="Xu D."/>
            <person name="Zhang Y."/>
        </authorList>
    </citation>
    <scope>NUCLEOTIDE SEQUENCE [LARGE SCALE GENOMIC DNA]</scope>
    <source>
        <strain evidence="2">cv. Punajuju</strain>
    </source>
</reference>
<comment type="caution">
    <text evidence="1">The sequence shown here is derived from an EMBL/GenBank/DDBJ whole genome shotgun (WGS) entry which is preliminary data.</text>
</comment>
<protein>
    <submittedName>
        <fullName evidence="1">Uncharacterized protein</fullName>
    </submittedName>
</protein>
<name>A0ACB9F4Q2_CICIN</name>
<gene>
    <name evidence="1" type="ORF">L2E82_15932</name>
</gene>
<proteinExistence type="predicted"/>
<organism evidence="1 2">
    <name type="scientific">Cichorium intybus</name>
    <name type="common">Chicory</name>
    <dbReference type="NCBI Taxonomy" id="13427"/>
    <lineage>
        <taxon>Eukaryota</taxon>
        <taxon>Viridiplantae</taxon>
        <taxon>Streptophyta</taxon>
        <taxon>Embryophyta</taxon>
        <taxon>Tracheophyta</taxon>
        <taxon>Spermatophyta</taxon>
        <taxon>Magnoliopsida</taxon>
        <taxon>eudicotyledons</taxon>
        <taxon>Gunneridae</taxon>
        <taxon>Pentapetalae</taxon>
        <taxon>asterids</taxon>
        <taxon>campanulids</taxon>
        <taxon>Asterales</taxon>
        <taxon>Asteraceae</taxon>
        <taxon>Cichorioideae</taxon>
        <taxon>Cichorieae</taxon>
        <taxon>Cichoriinae</taxon>
        <taxon>Cichorium</taxon>
    </lineage>
</organism>
<dbReference type="Proteomes" id="UP001055811">
    <property type="component" value="Linkage Group LG03"/>
</dbReference>
<sequence length="136" mass="16125">MSRGYNYGYGFDNREYLHRDPRITYDAPQSGNVNLVFDDNRVVFEEKRPFVSSYPNYVVIEEHRVSPVHKNHRHGSIEPRKQVHFVEHDERVIESVDSFGNQKVYTESVDTEADGFINKKHKNFELNKFGTFNSYY</sequence>
<evidence type="ECO:0000313" key="2">
    <source>
        <dbReference type="Proteomes" id="UP001055811"/>
    </source>
</evidence>
<evidence type="ECO:0000313" key="1">
    <source>
        <dbReference type="EMBL" id="KAI3765886.1"/>
    </source>
</evidence>
<dbReference type="EMBL" id="CM042011">
    <property type="protein sequence ID" value="KAI3765886.1"/>
    <property type="molecule type" value="Genomic_DNA"/>
</dbReference>
<reference evidence="1 2" key="2">
    <citation type="journal article" date="2022" name="Mol. Ecol. Resour.">
        <title>The genomes of chicory, endive, great burdock and yacon provide insights into Asteraceae paleo-polyploidization history and plant inulin production.</title>
        <authorList>
            <person name="Fan W."/>
            <person name="Wang S."/>
            <person name="Wang H."/>
            <person name="Wang A."/>
            <person name="Jiang F."/>
            <person name="Liu H."/>
            <person name="Zhao H."/>
            <person name="Xu D."/>
            <person name="Zhang Y."/>
        </authorList>
    </citation>
    <scope>NUCLEOTIDE SEQUENCE [LARGE SCALE GENOMIC DNA]</scope>
    <source>
        <strain evidence="2">cv. Punajuju</strain>
        <tissue evidence="1">Leaves</tissue>
    </source>
</reference>
<accession>A0ACB9F4Q2</accession>